<dbReference type="CDD" id="cd00609">
    <property type="entry name" value="AAT_like"/>
    <property type="match status" value="1"/>
</dbReference>
<evidence type="ECO:0000259" key="6">
    <source>
        <dbReference type="Pfam" id="PF00155"/>
    </source>
</evidence>
<evidence type="ECO:0000256" key="2">
    <source>
        <dbReference type="ARBA" id="ARBA00007441"/>
    </source>
</evidence>
<accession>A0A919R5E3</accession>
<feature type="domain" description="Aminotransferase class I/classII large" evidence="6">
    <location>
        <begin position="164"/>
        <end position="374"/>
    </location>
</feature>
<comment type="similarity">
    <text evidence="2">Belongs to the class-I pyridoxal-phosphate-dependent aminotransferase family.</text>
</comment>
<keyword evidence="8" id="KW-1185">Reference proteome</keyword>
<keyword evidence="4" id="KW-0808">Transferase</keyword>
<dbReference type="InterPro" id="IPR015421">
    <property type="entry name" value="PyrdxlP-dep_Trfase_major"/>
</dbReference>
<dbReference type="SUPFAM" id="SSF53383">
    <property type="entry name" value="PLP-dependent transferases"/>
    <property type="match status" value="1"/>
</dbReference>
<evidence type="ECO:0000256" key="4">
    <source>
        <dbReference type="ARBA" id="ARBA00022679"/>
    </source>
</evidence>
<dbReference type="GO" id="GO:0006520">
    <property type="term" value="P:amino acid metabolic process"/>
    <property type="evidence" value="ECO:0007669"/>
    <property type="project" value="InterPro"/>
</dbReference>
<evidence type="ECO:0000256" key="1">
    <source>
        <dbReference type="ARBA" id="ARBA00001933"/>
    </source>
</evidence>
<dbReference type="GO" id="GO:0008483">
    <property type="term" value="F:transaminase activity"/>
    <property type="evidence" value="ECO:0007669"/>
    <property type="project" value="UniProtKB-KW"/>
</dbReference>
<dbReference type="Pfam" id="PF00155">
    <property type="entry name" value="Aminotran_1_2"/>
    <property type="match status" value="2"/>
</dbReference>
<proteinExistence type="inferred from homology"/>
<dbReference type="PANTHER" id="PTHR46383:SF1">
    <property type="entry name" value="ASPARTATE AMINOTRANSFERASE"/>
    <property type="match status" value="1"/>
</dbReference>
<dbReference type="InterPro" id="IPR050596">
    <property type="entry name" value="AspAT/PAT-like"/>
</dbReference>
<organism evidence="7 8">
    <name type="scientific">Sphaerisporangium rufum</name>
    <dbReference type="NCBI Taxonomy" id="1381558"/>
    <lineage>
        <taxon>Bacteria</taxon>
        <taxon>Bacillati</taxon>
        <taxon>Actinomycetota</taxon>
        <taxon>Actinomycetes</taxon>
        <taxon>Streptosporangiales</taxon>
        <taxon>Streptosporangiaceae</taxon>
        <taxon>Sphaerisporangium</taxon>
    </lineage>
</organism>
<evidence type="ECO:0000313" key="7">
    <source>
        <dbReference type="EMBL" id="GII80016.1"/>
    </source>
</evidence>
<feature type="domain" description="Aminotransferase class I/classII large" evidence="6">
    <location>
        <begin position="49"/>
        <end position="130"/>
    </location>
</feature>
<dbReference type="PANTHER" id="PTHR46383">
    <property type="entry name" value="ASPARTATE AMINOTRANSFERASE"/>
    <property type="match status" value="1"/>
</dbReference>
<dbReference type="RefSeq" id="WP_203990273.1">
    <property type="nucleotide sequence ID" value="NZ_BOOU01000067.1"/>
</dbReference>
<keyword evidence="3" id="KW-0032">Aminotransferase</keyword>
<dbReference type="EMBL" id="BOOU01000067">
    <property type="protein sequence ID" value="GII80016.1"/>
    <property type="molecule type" value="Genomic_DNA"/>
</dbReference>
<evidence type="ECO:0000313" key="8">
    <source>
        <dbReference type="Proteomes" id="UP000655287"/>
    </source>
</evidence>
<dbReference type="GO" id="GO:0030170">
    <property type="term" value="F:pyridoxal phosphate binding"/>
    <property type="evidence" value="ECO:0007669"/>
    <property type="project" value="InterPro"/>
</dbReference>
<evidence type="ECO:0000256" key="5">
    <source>
        <dbReference type="ARBA" id="ARBA00022898"/>
    </source>
</evidence>
<comment type="cofactor">
    <cofactor evidence="1">
        <name>pyridoxal 5'-phosphate</name>
        <dbReference type="ChEBI" id="CHEBI:597326"/>
    </cofactor>
</comment>
<gene>
    <name evidence="7" type="primary">avtA_1</name>
    <name evidence="7" type="ORF">Sru01_49980</name>
</gene>
<reference evidence="7" key="1">
    <citation type="submission" date="2021-01" db="EMBL/GenBank/DDBJ databases">
        <title>Whole genome shotgun sequence of Sphaerisporangium rufum NBRC 109079.</title>
        <authorList>
            <person name="Komaki H."/>
            <person name="Tamura T."/>
        </authorList>
    </citation>
    <scope>NUCLEOTIDE SEQUENCE</scope>
    <source>
        <strain evidence="7">NBRC 109079</strain>
    </source>
</reference>
<dbReference type="Proteomes" id="UP000655287">
    <property type="component" value="Unassembled WGS sequence"/>
</dbReference>
<name>A0A919R5E3_9ACTN</name>
<evidence type="ECO:0000256" key="3">
    <source>
        <dbReference type="ARBA" id="ARBA00022576"/>
    </source>
</evidence>
<protein>
    <submittedName>
        <fullName evidence="7">Valine--pyruvate transaminase</fullName>
    </submittedName>
</protein>
<dbReference type="InterPro" id="IPR004839">
    <property type="entry name" value="Aminotransferase_I/II_large"/>
</dbReference>
<dbReference type="InterPro" id="IPR015424">
    <property type="entry name" value="PyrdxlP-dep_Trfase"/>
</dbReference>
<dbReference type="Gene3D" id="3.40.640.10">
    <property type="entry name" value="Type I PLP-dependent aspartate aminotransferase-like (Major domain)"/>
    <property type="match status" value="1"/>
</dbReference>
<dbReference type="AlphaFoldDB" id="A0A919R5E3"/>
<sequence length="396" mass="42753">MTRTGLRAVEEWPDLVPYLLAGSGQGHNLATGMPLVHPPVAELVRSAFRRAVEDASFTRRVSLYHGVLGDPELRERLARLYGEHYALPVTAEEVLITPGAQAAFHAVSALAAARGRRVVFFAPEYPGYRTHPEVRYDMLLPEVVEQGDREFRYLPPAGRLDPDVGAVIVSRPANPSGNVIGDAALAALAGECASVGALLVVDNAYGPPIPGLAYRDMGLPWGDNVVCVQSFSKGALAGERLGFVLAPAPVVRELGELQARVATFPPQLVQFAAAILLRDGRYVELCGGELRDAYQERHRLVRDRLAAGLTVPYRVHAVDGGQFAWVRLPGLAGRTAELFFTLLDRGVLVAPAAPFYLPHLHDDPHARQCVRIGVTAPAEAIIAGLDIFTEVVNEHG</sequence>
<comment type="caution">
    <text evidence="7">The sequence shown here is derived from an EMBL/GenBank/DDBJ whole genome shotgun (WGS) entry which is preliminary data.</text>
</comment>
<keyword evidence="5" id="KW-0663">Pyridoxal phosphate</keyword>